<dbReference type="AlphaFoldDB" id="A0A1H7KTA5"/>
<feature type="region of interest" description="Disordered" evidence="1">
    <location>
        <begin position="425"/>
        <end position="473"/>
    </location>
</feature>
<feature type="region of interest" description="Disordered" evidence="1">
    <location>
        <begin position="32"/>
        <end position="67"/>
    </location>
</feature>
<feature type="domain" description="Flagellar hook-length control protein-like C-terminal" evidence="2">
    <location>
        <begin position="337"/>
        <end position="410"/>
    </location>
</feature>
<dbReference type="OrthoDB" id="2165978at2"/>
<dbReference type="InterPro" id="IPR038610">
    <property type="entry name" value="FliK-like_C_sf"/>
</dbReference>
<proteinExistence type="predicted"/>
<evidence type="ECO:0000313" key="3">
    <source>
        <dbReference type="EMBL" id="SEK89167.1"/>
    </source>
</evidence>
<dbReference type="Proteomes" id="UP000199081">
    <property type="component" value="Unassembled WGS sequence"/>
</dbReference>
<dbReference type="EMBL" id="FNZU01000008">
    <property type="protein sequence ID" value="SEK89167.1"/>
    <property type="molecule type" value="Genomic_DNA"/>
</dbReference>
<feature type="region of interest" description="Disordered" evidence="1">
    <location>
        <begin position="227"/>
        <end position="257"/>
    </location>
</feature>
<feature type="region of interest" description="Disordered" evidence="1">
    <location>
        <begin position="270"/>
        <end position="318"/>
    </location>
</feature>
<name>A0A1H7KTA5_9LACT</name>
<accession>A0A1H7KTA5</accession>
<feature type="compositionally biased region" description="Polar residues" evidence="1">
    <location>
        <begin position="247"/>
        <end position="257"/>
    </location>
</feature>
<dbReference type="InterPro" id="IPR021136">
    <property type="entry name" value="Flagellar_hook_control-like_C"/>
</dbReference>
<feature type="compositionally biased region" description="Basic and acidic residues" evidence="1">
    <location>
        <begin position="32"/>
        <end position="48"/>
    </location>
</feature>
<feature type="compositionally biased region" description="Low complexity" evidence="1">
    <location>
        <begin position="430"/>
        <end position="443"/>
    </location>
</feature>
<reference evidence="4" key="1">
    <citation type="submission" date="2016-10" db="EMBL/GenBank/DDBJ databases">
        <authorList>
            <person name="Varghese N."/>
            <person name="Submissions S."/>
        </authorList>
    </citation>
    <scope>NUCLEOTIDE SEQUENCE [LARGE SCALE GENOMIC DNA]</scope>
    <source>
        <strain evidence="4">DSM 19183</strain>
    </source>
</reference>
<dbReference type="RefSeq" id="WP_091480953.1">
    <property type="nucleotide sequence ID" value="NZ_BJYC01000009.1"/>
</dbReference>
<gene>
    <name evidence="3" type="ORF">SAMN04488099_10815</name>
</gene>
<dbReference type="Pfam" id="PF02120">
    <property type="entry name" value="Flg_hook"/>
    <property type="match status" value="1"/>
</dbReference>
<protein>
    <submittedName>
        <fullName evidence="3">Hook-length control protein FliK</fullName>
    </submittedName>
</protein>
<feature type="compositionally biased region" description="Polar residues" evidence="1">
    <location>
        <begin position="277"/>
        <end position="318"/>
    </location>
</feature>
<evidence type="ECO:0000313" key="4">
    <source>
        <dbReference type="Proteomes" id="UP000199081"/>
    </source>
</evidence>
<dbReference type="Gene3D" id="3.30.750.140">
    <property type="match status" value="1"/>
</dbReference>
<sequence>MNTIDIAALSQIKTTSVKNNRSADVDQPLFSKEMEKFAGHKGTKESGDLKGGSSQTPIESEGTEELTEEEEVDFTLIHPFVRLHQGLDELPVELGITALHNETIEADDTQPVQNSLKVEEKTTHSELTASQILEDSSSLNETLVQMIEEDPVGNISTEIKANLSPNGTQKLDGASDQAGSNSAKLVDIDRKQGEVNDKYTSIDSQTSETNSVEYEVTAARKDHSDLINDRPVASGHKNDSLERMTVQPESSIENWEGQTEDLITEPSLKFSVKESDSQSNSIENKPLEQNLSQMSSTDTQVTKTSTEVMAQPSTPVTQEQSLDVISEMLMTVSTETNGEKIYNSTLTLTPETLGEVKIELVYTKDGISGQLVFSSEESKEWMEKQWNQLKLPLETKGIFMNQFEFSVVEPSAVFNQNADTFAQTGQQFNQQSQQQSASASQSSNDSRLVTESNEEIENRTDSESESTGLNLYA</sequence>
<evidence type="ECO:0000256" key="1">
    <source>
        <dbReference type="SAM" id="MobiDB-lite"/>
    </source>
</evidence>
<organism evidence="3 4">
    <name type="scientific">Alkalibacterium pelagium</name>
    <dbReference type="NCBI Taxonomy" id="426702"/>
    <lineage>
        <taxon>Bacteria</taxon>
        <taxon>Bacillati</taxon>
        <taxon>Bacillota</taxon>
        <taxon>Bacilli</taxon>
        <taxon>Lactobacillales</taxon>
        <taxon>Carnobacteriaceae</taxon>
        <taxon>Alkalibacterium</taxon>
    </lineage>
</organism>
<dbReference type="STRING" id="426702.SAMN04488099_10815"/>
<evidence type="ECO:0000259" key="2">
    <source>
        <dbReference type="Pfam" id="PF02120"/>
    </source>
</evidence>
<keyword evidence="4" id="KW-1185">Reference proteome</keyword>